<dbReference type="PROSITE" id="PS50222">
    <property type="entry name" value="EF_HAND_2"/>
    <property type="match status" value="4"/>
</dbReference>
<feature type="coiled-coil region" evidence="3">
    <location>
        <begin position="50"/>
        <end position="77"/>
    </location>
</feature>
<dbReference type="PROSITE" id="PS00018">
    <property type="entry name" value="EF_HAND_1"/>
    <property type="match status" value="2"/>
</dbReference>
<dbReference type="InterPro" id="IPR050145">
    <property type="entry name" value="Centrin_CML-like"/>
</dbReference>
<dbReference type="AlphaFoldDB" id="A0A0M0KP74"/>
<dbReference type="Pfam" id="PF13202">
    <property type="entry name" value="EF-hand_5"/>
    <property type="match status" value="1"/>
</dbReference>
<proteinExistence type="predicted"/>
<gene>
    <name evidence="5" type="ORF">Ctob_015365</name>
</gene>
<comment type="caution">
    <text evidence="5">The sequence shown here is derived from an EMBL/GenBank/DDBJ whole genome shotgun (WGS) entry which is preliminary data.</text>
</comment>
<dbReference type="CDD" id="cd00051">
    <property type="entry name" value="EFh"/>
    <property type="match status" value="1"/>
</dbReference>
<dbReference type="InterPro" id="IPR018247">
    <property type="entry name" value="EF_Hand_1_Ca_BS"/>
</dbReference>
<dbReference type="InterPro" id="IPR002048">
    <property type="entry name" value="EF_hand_dom"/>
</dbReference>
<keyword evidence="3" id="KW-0175">Coiled coil</keyword>
<protein>
    <recommendedName>
        <fullName evidence="4">EF-hand domain-containing protein</fullName>
    </recommendedName>
</protein>
<dbReference type="GO" id="GO:0005509">
    <property type="term" value="F:calcium ion binding"/>
    <property type="evidence" value="ECO:0007669"/>
    <property type="project" value="InterPro"/>
</dbReference>
<keyword evidence="1" id="KW-0677">Repeat</keyword>
<keyword evidence="6" id="KW-1185">Reference proteome</keyword>
<evidence type="ECO:0000313" key="6">
    <source>
        <dbReference type="Proteomes" id="UP000037460"/>
    </source>
</evidence>
<evidence type="ECO:0000256" key="1">
    <source>
        <dbReference type="ARBA" id="ARBA00022737"/>
    </source>
</evidence>
<sequence length="580" mass="64629">MTRKKIIYTSNPLAQPLGSPARPLPFLLPPIDKFPHDKEFAASGEPPLLVAMSLREQQRKMQQLQKAEEKLARQLDHEVSGRTLRKVMQRSKSSFAVLKKTDLEPLRAEQEERGEKRFLLRFSSEAALLSIKDERATVPWRPTASKVHFPSAESLLLQPPPLPPLLPQLLGEAEAPAEVRVSVRSQVALMVRGYTEAEAYNHVLQKQLHRLRQLRDGTVAAAEAMADEEEEGDDEHEVARKALIMTLRGGAASRPIEHRRIVDMFHLLGCDDNGFVSRASVRSFVLDRSTRTGLSETLQATFASHFDDVFDDLWDELDADGDQQVEFKELYRLLRPGKRVRLRAPLREGARGPIEPLPKNAIELRRDVRERRAPSQALREATVAELRHALMTGAGKVITLFKQLDEDRDGSVSKAEFRSALPLLGYDGSNTDAIDSVFDELDLDGSGEIRYDELKALLTVDRLADRGMELAAVLQDGALGEITATAKNRHSLRHGDVRERRGEGRQASIDALREALAQSAGRVSQLFRSLDGDHDGGVTREEFTSGLRQLGYAIDEPELIGDLFNELDSSADGSIAHQPA</sequence>
<name>A0A0M0KP74_9EUKA</name>
<dbReference type="Pfam" id="PF13499">
    <property type="entry name" value="EF-hand_7"/>
    <property type="match status" value="1"/>
</dbReference>
<dbReference type="PANTHER" id="PTHR23050">
    <property type="entry name" value="CALCIUM BINDING PROTEIN"/>
    <property type="match status" value="1"/>
</dbReference>
<evidence type="ECO:0000256" key="3">
    <source>
        <dbReference type="SAM" id="Coils"/>
    </source>
</evidence>
<evidence type="ECO:0000256" key="2">
    <source>
        <dbReference type="ARBA" id="ARBA00022837"/>
    </source>
</evidence>
<organism evidence="5 6">
    <name type="scientific">Chrysochromulina tobinii</name>
    <dbReference type="NCBI Taxonomy" id="1460289"/>
    <lineage>
        <taxon>Eukaryota</taxon>
        <taxon>Haptista</taxon>
        <taxon>Haptophyta</taxon>
        <taxon>Prymnesiophyceae</taxon>
        <taxon>Prymnesiales</taxon>
        <taxon>Chrysochromulinaceae</taxon>
        <taxon>Chrysochromulina</taxon>
    </lineage>
</organism>
<dbReference type="Gene3D" id="1.10.238.10">
    <property type="entry name" value="EF-hand"/>
    <property type="match status" value="3"/>
</dbReference>
<dbReference type="SMART" id="SM00054">
    <property type="entry name" value="EFh"/>
    <property type="match status" value="4"/>
</dbReference>
<dbReference type="EMBL" id="JWZX01000587">
    <property type="protein sequence ID" value="KOO40407.1"/>
    <property type="molecule type" value="Genomic_DNA"/>
</dbReference>
<dbReference type="InterPro" id="IPR011992">
    <property type="entry name" value="EF-hand-dom_pair"/>
</dbReference>
<dbReference type="SUPFAM" id="SSF47473">
    <property type="entry name" value="EF-hand"/>
    <property type="match status" value="2"/>
</dbReference>
<dbReference type="Proteomes" id="UP000037460">
    <property type="component" value="Unassembled WGS sequence"/>
</dbReference>
<dbReference type="OrthoDB" id="26525at2759"/>
<feature type="domain" description="EF-hand" evidence="4">
    <location>
        <begin position="392"/>
        <end position="427"/>
    </location>
</feature>
<evidence type="ECO:0000259" key="4">
    <source>
        <dbReference type="PROSITE" id="PS50222"/>
    </source>
</evidence>
<feature type="domain" description="EF-hand" evidence="4">
    <location>
        <begin position="429"/>
        <end position="464"/>
    </location>
</feature>
<evidence type="ECO:0000313" key="5">
    <source>
        <dbReference type="EMBL" id="KOO40407.1"/>
    </source>
</evidence>
<accession>A0A0M0KP74</accession>
<reference evidence="6" key="1">
    <citation type="journal article" date="2015" name="PLoS Genet.">
        <title>Genome Sequence and Transcriptome Analyses of Chrysochromulina tobin: Metabolic Tools for Enhanced Algal Fitness in the Prominent Order Prymnesiales (Haptophyceae).</title>
        <authorList>
            <person name="Hovde B.T."/>
            <person name="Deodato C.R."/>
            <person name="Hunsperger H.M."/>
            <person name="Ryken S.A."/>
            <person name="Yost W."/>
            <person name="Jha R.K."/>
            <person name="Patterson J."/>
            <person name="Monnat R.J. Jr."/>
            <person name="Barlow S.B."/>
            <person name="Starkenburg S.R."/>
            <person name="Cattolico R.A."/>
        </authorList>
    </citation>
    <scope>NUCLEOTIDE SEQUENCE</scope>
    <source>
        <strain evidence="6">CCMP291</strain>
    </source>
</reference>
<keyword evidence="2" id="KW-0106">Calcium</keyword>
<feature type="domain" description="EF-hand" evidence="4">
    <location>
        <begin position="518"/>
        <end position="553"/>
    </location>
</feature>
<feature type="domain" description="EF-hand" evidence="4">
    <location>
        <begin position="305"/>
        <end position="340"/>
    </location>
</feature>